<dbReference type="RefSeq" id="WP_242712618.1">
    <property type="nucleotide sequence ID" value="NZ_JALDAX010000018.1"/>
</dbReference>
<evidence type="ECO:0000256" key="1">
    <source>
        <dbReference type="ARBA" id="ARBA00009013"/>
    </source>
</evidence>
<keyword evidence="5" id="KW-1185">Reference proteome</keyword>
<evidence type="ECO:0000313" key="5">
    <source>
        <dbReference type="Proteomes" id="UP001165270"/>
    </source>
</evidence>
<feature type="domain" description="STAS" evidence="3">
    <location>
        <begin position="4"/>
        <end position="113"/>
    </location>
</feature>
<dbReference type="SUPFAM" id="SSF52091">
    <property type="entry name" value="SpoIIaa-like"/>
    <property type="match status" value="1"/>
</dbReference>
<dbReference type="NCBIfam" id="TIGR00377">
    <property type="entry name" value="ant_ant_sig"/>
    <property type="match status" value="1"/>
</dbReference>
<dbReference type="InterPro" id="IPR002645">
    <property type="entry name" value="STAS_dom"/>
</dbReference>
<comment type="caution">
    <text evidence="4">The sequence shown here is derived from an EMBL/GenBank/DDBJ whole genome shotgun (WGS) entry which is preliminary data.</text>
</comment>
<dbReference type="PANTHER" id="PTHR33495">
    <property type="entry name" value="ANTI-SIGMA FACTOR ANTAGONIST TM_1081-RELATED-RELATED"/>
    <property type="match status" value="1"/>
</dbReference>
<proteinExistence type="inferred from homology"/>
<sequence>MAGPLVEVAVSDHCVVARVRGEMDYTTRPALQERFVELITRGYRFIVLDMSGVTFCDSAGLNVLVVARLRADERGAELVLACVPPNLVRVLWMTGVDQVLRVFATVAEAEAAAPRT</sequence>
<comment type="similarity">
    <text evidence="1 2">Belongs to the anti-sigma-factor antagonist family.</text>
</comment>
<dbReference type="InterPro" id="IPR003658">
    <property type="entry name" value="Anti-sigma_ant"/>
</dbReference>
<evidence type="ECO:0000259" key="3">
    <source>
        <dbReference type="PROSITE" id="PS50801"/>
    </source>
</evidence>
<dbReference type="PROSITE" id="PS50801">
    <property type="entry name" value="STAS"/>
    <property type="match status" value="1"/>
</dbReference>
<evidence type="ECO:0000313" key="4">
    <source>
        <dbReference type="EMBL" id="MCI3244857.1"/>
    </source>
</evidence>
<organism evidence="4 5">
    <name type="scientific">Streptomyces spinosisporus</name>
    <dbReference type="NCBI Taxonomy" id="2927582"/>
    <lineage>
        <taxon>Bacteria</taxon>
        <taxon>Bacillati</taxon>
        <taxon>Actinomycetota</taxon>
        <taxon>Actinomycetes</taxon>
        <taxon>Kitasatosporales</taxon>
        <taxon>Streptomycetaceae</taxon>
        <taxon>Streptomyces</taxon>
    </lineage>
</organism>
<evidence type="ECO:0000256" key="2">
    <source>
        <dbReference type="RuleBase" id="RU003749"/>
    </source>
</evidence>
<dbReference type="CDD" id="cd07043">
    <property type="entry name" value="STAS_anti-anti-sigma_factors"/>
    <property type="match status" value="1"/>
</dbReference>
<reference evidence="4" key="1">
    <citation type="submission" date="2022-03" db="EMBL/GenBank/DDBJ databases">
        <title>Streptomyces 7R015 and 7R016 isolated from Barleria lupulina in Thailand.</title>
        <authorList>
            <person name="Kanchanasin P."/>
            <person name="Phongsopitanun W."/>
            <person name="Tanasupawat S."/>
        </authorList>
    </citation>
    <scope>NUCLEOTIDE SEQUENCE</scope>
    <source>
        <strain evidence="4">7R016</strain>
    </source>
</reference>
<accession>A0ABS9XVD3</accession>
<dbReference type="PANTHER" id="PTHR33495:SF2">
    <property type="entry name" value="ANTI-SIGMA FACTOR ANTAGONIST TM_1081-RELATED"/>
    <property type="match status" value="1"/>
</dbReference>
<dbReference type="Proteomes" id="UP001165270">
    <property type="component" value="Unassembled WGS sequence"/>
</dbReference>
<protein>
    <recommendedName>
        <fullName evidence="2">Anti-sigma factor antagonist</fullName>
    </recommendedName>
</protein>
<gene>
    <name evidence="4" type="ORF">MQN93_34615</name>
</gene>
<dbReference type="InterPro" id="IPR036513">
    <property type="entry name" value="STAS_dom_sf"/>
</dbReference>
<dbReference type="Gene3D" id="3.30.750.24">
    <property type="entry name" value="STAS domain"/>
    <property type="match status" value="1"/>
</dbReference>
<name>A0ABS9XVD3_9ACTN</name>
<dbReference type="Pfam" id="PF01740">
    <property type="entry name" value="STAS"/>
    <property type="match status" value="1"/>
</dbReference>
<dbReference type="EMBL" id="JALDAX010000018">
    <property type="protein sequence ID" value="MCI3244857.1"/>
    <property type="molecule type" value="Genomic_DNA"/>
</dbReference>